<evidence type="ECO:0000256" key="2">
    <source>
        <dbReference type="ARBA" id="ARBA00012438"/>
    </source>
</evidence>
<dbReference type="Proteomes" id="UP000242662">
    <property type="component" value="Unassembled WGS sequence"/>
</dbReference>
<evidence type="ECO:0000256" key="4">
    <source>
        <dbReference type="ARBA" id="ARBA00022741"/>
    </source>
</evidence>
<comment type="catalytic activity">
    <reaction evidence="1">
        <text>ATP + protein L-histidine = ADP + protein N-phospho-L-histidine.</text>
        <dbReference type="EC" id="2.7.13.3"/>
    </reaction>
</comment>
<dbReference type="Pfam" id="PF02518">
    <property type="entry name" value="HATPase_c"/>
    <property type="match status" value="1"/>
</dbReference>
<dbReference type="PANTHER" id="PTHR45569:SF1">
    <property type="entry name" value="SENSOR PROTEIN KDPD"/>
    <property type="match status" value="1"/>
</dbReference>
<proteinExistence type="predicted"/>
<dbReference type="GO" id="GO:0000155">
    <property type="term" value="F:phosphorelay sensor kinase activity"/>
    <property type="evidence" value="ECO:0007669"/>
    <property type="project" value="InterPro"/>
</dbReference>
<dbReference type="OrthoDB" id="9815750at2"/>
<dbReference type="STRING" id="1464122.SAMN05421737_10780"/>
<dbReference type="InterPro" id="IPR036890">
    <property type="entry name" value="HATPase_C_sf"/>
</dbReference>
<dbReference type="Gene3D" id="3.30.565.10">
    <property type="entry name" value="Histidine kinase-like ATPase, C-terminal domain"/>
    <property type="match status" value="1"/>
</dbReference>
<keyword evidence="3" id="KW-0808">Transferase</keyword>
<dbReference type="SUPFAM" id="SSF55874">
    <property type="entry name" value="ATPase domain of HSP90 chaperone/DNA topoisomerase II/histidine kinase"/>
    <property type="match status" value="1"/>
</dbReference>
<dbReference type="AlphaFoldDB" id="A0A1G6KMD9"/>
<dbReference type="InterPro" id="IPR005467">
    <property type="entry name" value="His_kinase_dom"/>
</dbReference>
<dbReference type="InterPro" id="IPR003594">
    <property type="entry name" value="HATPase_dom"/>
</dbReference>
<dbReference type="Pfam" id="PF00512">
    <property type="entry name" value="HisKA"/>
    <property type="match status" value="1"/>
</dbReference>
<dbReference type="PANTHER" id="PTHR45569">
    <property type="entry name" value="SENSOR PROTEIN KDPD"/>
    <property type="match status" value="1"/>
</dbReference>
<evidence type="ECO:0000256" key="5">
    <source>
        <dbReference type="ARBA" id="ARBA00022777"/>
    </source>
</evidence>
<dbReference type="EMBL" id="FMYM01000007">
    <property type="protein sequence ID" value="SDC32133.1"/>
    <property type="molecule type" value="Genomic_DNA"/>
</dbReference>
<dbReference type="GO" id="GO:0005886">
    <property type="term" value="C:plasma membrane"/>
    <property type="evidence" value="ECO:0007669"/>
    <property type="project" value="TreeGrafter"/>
</dbReference>
<dbReference type="PROSITE" id="PS50109">
    <property type="entry name" value="HIS_KIN"/>
    <property type="match status" value="1"/>
</dbReference>
<evidence type="ECO:0000259" key="8">
    <source>
        <dbReference type="PROSITE" id="PS50109"/>
    </source>
</evidence>
<keyword evidence="7" id="KW-0902">Two-component regulatory system</keyword>
<name>A0A1G6KMD9_9BACI</name>
<dbReference type="SMART" id="SM00388">
    <property type="entry name" value="HisKA"/>
    <property type="match status" value="1"/>
</dbReference>
<keyword evidence="4" id="KW-0547">Nucleotide-binding</keyword>
<keyword evidence="10" id="KW-1185">Reference proteome</keyword>
<evidence type="ECO:0000256" key="3">
    <source>
        <dbReference type="ARBA" id="ARBA00022679"/>
    </source>
</evidence>
<protein>
    <recommendedName>
        <fullName evidence="2">histidine kinase</fullName>
        <ecNumber evidence="2">2.7.13.3</ecNumber>
    </recommendedName>
</protein>
<keyword evidence="6" id="KW-0067">ATP-binding</keyword>
<dbReference type="SUPFAM" id="SSF47384">
    <property type="entry name" value="Homodimeric domain of signal transducing histidine kinase"/>
    <property type="match status" value="1"/>
</dbReference>
<keyword evidence="5" id="KW-0418">Kinase</keyword>
<evidence type="ECO:0000313" key="10">
    <source>
        <dbReference type="Proteomes" id="UP000242662"/>
    </source>
</evidence>
<evidence type="ECO:0000313" key="9">
    <source>
        <dbReference type="EMBL" id="SDC32133.1"/>
    </source>
</evidence>
<dbReference type="InterPro" id="IPR003661">
    <property type="entry name" value="HisK_dim/P_dom"/>
</dbReference>
<dbReference type="EC" id="2.7.13.3" evidence="2"/>
<reference evidence="10" key="1">
    <citation type="submission" date="2016-09" db="EMBL/GenBank/DDBJ databases">
        <authorList>
            <person name="Varghese N."/>
            <person name="Submissions S."/>
        </authorList>
    </citation>
    <scope>NUCLEOTIDE SEQUENCE [LARGE SCALE GENOMIC DNA]</scope>
    <source>
        <strain evidence="10">25nlg</strain>
    </source>
</reference>
<dbReference type="Gene3D" id="1.10.287.130">
    <property type="match status" value="1"/>
</dbReference>
<dbReference type="RefSeq" id="WP_090775903.1">
    <property type="nucleotide sequence ID" value="NZ_FMYM01000007.1"/>
</dbReference>
<gene>
    <name evidence="9" type="ORF">SAMN05421737_10780</name>
</gene>
<dbReference type="CDD" id="cd00082">
    <property type="entry name" value="HisKA"/>
    <property type="match status" value="1"/>
</dbReference>
<feature type="domain" description="Histidine kinase" evidence="8">
    <location>
        <begin position="150"/>
        <end position="342"/>
    </location>
</feature>
<accession>A0A1G6KMD9</accession>
<sequence>MSQSVISITDDILSEMNEQPSLFSFIQVLRLPYVKVDEHNRCVHWSDSFLDIVDLAHVDLQNKTMVQLANKTEVLRCINHVLAEARQLYIASRGQYDQDETLINVTVMPEWEREQVVYYILLEDLSGQRKFEQLLLFYDQMENVSRISASVAHEIRNPLSMIRGIFQLAQRTNNVDKYAKTVISEIDRTNLLLEEFVSLSRRKRSKSWQSPLLLIESFTGVMQSECTLCGVAFKAVLSRSYAVCYIDETILKQVMLNLLRRAMETYDHTRVNGFLHIKMDLIGEWVNIEMIDNGGDLSQQTLKPKRNMSLCKKMIEENGGTLLIRSEMNIGTKVTIQFPVLV</sequence>
<evidence type="ECO:0000256" key="6">
    <source>
        <dbReference type="ARBA" id="ARBA00022840"/>
    </source>
</evidence>
<evidence type="ECO:0000256" key="7">
    <source>
        <dbReference type="ARBA" id="ARBA00023012"/>
    </source>
</evidence>
<dbReference type="InterPro" id="IPR052023">
    <property type="entry name" value="Histidine_kinase_KdpD"/>
</dbReference>
<dbReference type="GO" id="GO:0005524">
    <property type="term" value="F:ATP binding"/>
    <property type="evidence" value="ECO:0007669"/>
    <property type="project" value="UniProtKB-KW"/>
</dbReference>
<organism evidence="9 10">
    <name type="scientific">Shouchella lonarensis</name>
    <dbReference type="NCBI Taxonomy" id="1464122"/>
    <lineage>
        <taxon>Bacteria</taxon>
        <taxon>Bacillati</taxon>
        <taxon>Bacillota</taxon>
        <taxon>Bacilli</taxon>
        <taxon>Bacillales</taxon>
        <taxon>Bacillaceae</taxon>
        <taxon>Shouchella</taxon>
    </lineage>
</organism>
<evidence type="ECO:0000256" key="1">
    <source>
        <dbReference type="ARBA" id="ARBA00000085"/>
    </source>
</evidence>
<dbReference type="InterPro" id="IPR036097">
    <property type="entry name" value="HisK_dim/P_sf"/>
</dbReference>